<evidence type="ECO:0000313" key="1">
    <source>
        <dbReference type="EMBL" id="KAI8013843.1"/>
    </source>
</evidence>
<evidence type="ECO:0000313" key="2">
    <source>
        <dbReference type="Proteomes" id="UP001060215"/>
    </source>
</evidence>
<protein>
    <submittedName>
        <fullName evidence="1">Uncharacterized protein</fullName>
    </submittedName>
</protein>
<proteinExistence type="predicted"/>
<sequence>MVDINVYIQYTSVNLEELKDAQNDVIDVAKARGLGLLGVVQTAGPVDGDVGVPTIEFDGGTDGSASGGLAEGEKAVEDRAVLADVEALEMAGVGVIVEGLRGDGGQEFNVVVGVEEADIVGGCGEGPVDLHASMEEVVHDQVVCHPDSVGLHRVSLPVVVVSD</sequence>
<organism evidence="1 2">
    <name type="scientific">Camellia lanceoleosa</name>
    <dbReference type="NCBI Taxonomy" id="1840588"/>
    <lineage>
        <taxon>Eukaryota</taxon>
        <taxon>Viridiplantae</taxon>
        <taxon>Streptophyta</taxon>
        <taxon>Embryophyta</taxon>
        <taxon>Tracheophyta</taxon>
        <taxon>Spermatophyta</taxon>
        <taxon>Magnoliopsida</taxon>
        <taxon>eudicotyledons</taxon>
        <taxon>Gunneridae</taxon>
        <taxon>Pentapetalae</taxon>
        <taxon>asterids</taxon>
        <taxon>Ericales</taxon>
        <taxon>Theaceae</taxon>
        <taxon>Camellia</taxon>
    </lineage>
</organism>
<reference evidence="1 2" key="1">
    <citation type="journal article" date="2022" name="Plant J.">
        <title>Chromosome-level genome of Camellia lanceoleosa provides a valuable resource for understanding genome evolution and self-incompatibility.</title>
        <authorList>
            <person name="Gong W."/>
            <person name="Xiao S."/>
            <person name="Wang L."/>
            <person name="Liao Z."/>
            <person name="Chang Y."/>
            <person name="Mo W."/>
            <person name="Hu G."/>
            <person name="Li W."/>
            <person name="Zhao G."/>
            <person name="Zhu H."/>
            <person name="Hu X."/>
            <person name="Ji K."/>
            <person name="Xiang X."/>
            <person name="Song Q."/>
            <person name="Yuan D."/>
            <person name="Jin S."/>
            <person name="Zhang L."/>
        </authorList>
    </citation>
    <scope>NUCLEOTIDE SEQUENCE [LARGE SCALE GENOMIC DNA]</scope>
    <source>
        <strain evidence="1">SQ_2022a</strain>
    </source>
</reference>
<comment type="caution">
    <text evidence="1">The sequence shown here is derived from an EMBL/GenBank/DDBJ whole genome shotgun (WGS) entry which is preliminary data.</text>
</comment>
<dbReference type="Proteomes" id="UP001060215">
    <property type="component" value="Chromosome 4"/>
</dbReference>
<gene>
    <name evidence="1" type="ORF">LOK49_LG05G03149</name>
</gene>
<dbReference type="EMBL" id="CM045761">
    <property type="protein sequence ID" value="KAI8013843.1"/>
    <property type="molecule type" value="Genomic_DNA"/>
</dbReference>
<name>A0ACC0HMD7_9ERIC</name>
<keyword evidence="2" id="KW-1185">Reference proteome</keyword>
<accession>A0ACC0HMD7</accession>